<reference evidence="9" key="1">
    <citation type="submission" date="2017-09" db="EMBL/GenBank/DDBJ databases">
        <title>Polyketide synthases of a Diaporthe helianthi virulent isolate.</title>
        <authorList>
            <person name="Baroncelli R."/>
        </authorList>
    </citation>
    <scope>NUCLEOTIDE SEQUENCE [LARGE SCALE GENOMIC DNA]</scope>
    <source>
        <strain evidence="9">7/96</strain>
    </source>
</reference>
<evidence type="ECO:0000313" key="9">
    <source>
        <dbReference type="EMBL" id="POS79034.1"/>
    </source>
</evidence>
<dbReference type="PANTHER" id="PTHR33048">
    <property type="entry name" value="PTH11-LIKE INTEGRAL MEMBRANE PROTEIN (AFU_ORTHOLOGUE AFUA_5G11245)"/>
    <property type="match status" value="1"/>
</dbReference>
<dbReference type="EMBL" id="MAVT02000142">
    <property type="protein sequence ID" value="POS79034.1"/>
    <property type="molecule type" value="Genomic_DNA"/>
</dbReference>
<keyword evidence="4 7" id="KW-0472">Membrane</keyword>
<dbReference type="InterPro" id="IPR052337">
    <property type="entry name" value="SAT4-like"/>
</dbReference>
<dbReference type="PANTHER" id="PTHR33048:SF131">
    <property type="entry name" value="INTEGRAL MEMBRANE PROTEIN"/>
    <property type="match status" value="1"/>
</dbReference>
<evidence type="ECO:0000256" key="3">
    <source>
        <dbReference type="ARBA" id="ARBA00022989"/>
    </source>
</evidence>
<name>A0A2P5I954_DIAHE</name>
<dbReference type="InParanoid" id="A0A2P5I954"/>
<dbReference type="Pfam" id="PF20684">
    <property type="entry name" value="Fung_rhodopsin"/>
    <property type="match status" value="1"/>
</dbReference>
<evidence type="ECO:0000256" key="1">
    <source>
        <dbReference type="ARBA" id="ARBA00004141"/>
    </source>
</evidence>
<feature type="transmembrane region" description="Helical" evidence="7">
    <location>
        <begin position="142"/>
        <end position="168"/>
    </location>
</feature>
<sequence>MDNVRRLSAGSPAQEGALTVSEHSTLTTAVVFVCLAIISVIIAIRLMVKKMMAPHRFSADDFLILVAAAFTVAFCMTSLGATMHGLGQHTSDLIDAGIDLRHILEFVWAGHILYSFAIAFANLSIISSYFRIFTHNRIQRLLYVMLAITLALLTASVIATVLICLPIRAAWDPTIRAQAKCYQFPLFLYASTSVKIVTDIVLCTAPLPYFLRLRLSRKQKAGACLLTIIGGCSDIAYGTPRLIHGTSPSFASHIPSDGSRHPIAGTEASTAPESGAVGGELFRVEQLVIQEKV</sequence>
<feature type="domain" description="Rhodopsin" evidence="8">
    <location>
        <begin position="45"/>
        <end position="233"/>
    </location>
</feature>
<evidence type="ECO:0000256" key="6">
    <source>
        <dbReference type="SAM" id="MobiDB-lite"/>
    </source>
</evidence>
<comment type="subcellular location">
    <subcellularLocation>
        <location evidence="1">Membrane</location>
        <topology evidence="1">Multi-pass membrane protein</topology>
    </subcellularLocation>
</comment>
<comment type="caution">
    <text evidence="9">The sequence shown here is derived from an EMBL/GenBank/DDBJ whole genome shotgun (WGS) entry which is preliminary data.</text>
</comment>
<evidence type="ECO:0000256" key="5">
    <source>
        <dbReference type="ARBA" id="ARBA00038359"/>
    </source>
</evidence>
<evidence type="ECO:0000256" key="4">
    <source>
        <dbReference type="ARBA" id="ARBA00023136"/>
    </source>
</evidence>
<feature type="transmembrane region" description="Helical" evidence="7">
    <location>
        <begin position="106"/>
        <end position="130"/>
    </location>
</feature>
<accession>A0A2P5I954</accession>
<comment type="similarity">
    <text evidence="5">Belongs to the SAT4 family.</text>
</comment>
<dbReference type="AlphaFoldDB" id="A0A2P5I954"/>
<dbReference type="OrthoDB" id="5278984at2759"/>
<keyword evidence="10" id="KW-1185">Reference proteome</keyword>
<feature type="region of interest" description="Disordered" evidence="6">
    <location>
        <begin position="255"/>
        <end position="274"/>
    </location>
</feature>
<proteinExistence type="inferred from homology"/>
<feature type="transmembrane region" description="Helical" evidence="7">
    <location>
        <begin position="26"/>
        <end position="48"/>
    </location>
</feature>
<feature type="transmembrane region" description="Helical" evidence="7">
    <location>
        <begin position="188"/>
        <end position="211"/>
    </location>
</feature>
<feature type="transmembrane region" description="Helical" evidence="7">
    <location>
        <begin position="60"/>
        <end position="86"/>
    </location>
</feature>
<dbReference type="Proteomes" id="UP000094444">
    <property type="component" value="Unassembled WGS sequence"/>
</dbReference>
<dbReference type="STRING" id="158607.A0A2P5I954"/>
<keyword evidence="3 7" id="KW-1133">Transmembrane helix</keyword>
<dbReference type="GO" id="GO:0016020">
    <property type="term" value="C:membrane"/>
    <property type="evidence" value="ECO:0007669"/>
    <property type="project" value="UniProtKB-SubCell"/>
</dbReference>
<evidence type="ECO:0000256" key="2">
    <source>
        <dbReference type="ARBA" id="ARBA00022692"/>
    </source>
</evidence>
<evidence type="ECO:0000256" key="7">
    <source>
        <dbReference type="SAM" id="Phobius"/>
    </source>
</evidence>
<organism evidence="9 10">
    <name type="scientific">Diaporthe helianthi</name>
    <dbReference type="NCBI Taxonomy" id="158607"/>
    <lineage>
        <taxon>Eukaryota</taxon>
        <taxon>Fungi</taxon>
        <taxon>Dikarya</taxon>
        <taxon>Ascomycota</taxon>
        <taxon>Pezizomycotina</taxon>
        <taxon>Sordariomycetes</taxon>
        <taxon>Sordariomycetidae</taxon>
        <taxon>Diaporthales</taxon>
        <taxon>Diaporthaceae</taxon>
        <taxon>Diaporthe</taxon>
    </lineage>
</organism>
<gene>
    <name evidence="9" type="ORF">DHEL01_v202579</name>
</gene>
<dbReference type="InterPro" id="IPR049326">
    <property type="entry name" value="Rhodopsin_dom_fungi"/>
</dbReference>
<evidence type="ECO:0000259" key="8">
    <source>
        <dbReference type="Pfam" id="PF20684"/>
    </source>
</evidence>
<protein>
    <recommendedName>
        <fullName evidence="8">Rhodopsin domain-containing protein</fullName>
    </recommendedName>
</protein>
<evidence type="ECO:0000313" key="10">
    <source>
        <dbReference type="Proteomes" id="UP000094444"/>
    </source>
</evidence>
<keyword evidence="2 7" id="KW-0812">Transmembrane</keyword>